<evidence type="ECO:0000256" key="1">
    <source>
        <dbReference type="ARBA" id="ARBA00004196"/>
    </source>
</evidence>
<dbReference type="InterPro" id="IPR018389">
    <property type="entry name" value="DctP_fam"/>
</dbReference>
<keyword evidence="9" id="KW-1185">Reference proteome</keyword>
<dbReference type="Proteomes" id="UP000303847">
    <property type="component" value="Chromosome"/>
</dbReference>
<gene>
    <name evidence="6" type="ORF">DDT54_07385</name>
    <name evidence="7" type="ORF">EH206_11945</name>
</gene>
<protein>
    <submittedName>
        <fullName evidence="6">C4-dicarboxylate ABC transporter substrate-binding protein</fullName>
    </submittedName>
    <submittedName>
        <fullName evidence="7">DctP family TRAP transporter solute-binding subunit</fullName>
    </submittedName>
</protein>
<evidence type="ECO:0000256" key="5">
    <source>
        <dbReference type="SAM" id="SignalP"/>
    </source>
</evidence>
<evidence type="ECO:0000256" key="4">
    <source>
        <dbReference type="ARBA" id="ARBA00022729"/>
    </source>
</evidence>
<dbReference type="NCBIfam" id="TIGR00787">
    <property type="entry name" value="dctP"/>
    <property type="match status" value="1"/>
</dbReference>
<dbReference type="GO" id="GO:0055085">
    <property type="term" value="P:transmembrane transport"/>
    <property type="evidence" value="ECO:0007669"/>
    <property type="project" value="InterPro"/>
</dbReference>
<dbReference type="NCBIfam" id="NF037995">
    <property type="entry name" value="TRAP_S1"/>
    <property type="match status" value="1"/>
</dbReference>
<dbReference type="OrthoDB" id="8690069at2"/>
<dbReference type="PANTHER" id="PTHR33376:SF4">
    <property type="entry name" value="SIALIC ACID-BINDING PERIPLASMIC PROTEIN SIAP"/>
    <property type="match status" value="1"/>
</dbReference>
<dbReference type="GO" id="GO:0030288">
    <property type="term" value="C:outer membrane-bounded periplasmic space"/>
    <property type="evidence" value="ECO:0007669"/>
    <property type="project" value="InterPro"/>
</dbReference>
<name>A0A2U1USZ3_9GAMM</name>
<evidence type="ECO:0000313" key="7">
    <source>
        <dbReference type="EMBL" id="QCR04826.1"/>
    </source>
</evidence>
<dbReference type="RefSeq" id="WP_009113015.1">
    <property type="nucleotide sequence ID" value="NZ_CP034036.1"/>
</dbReference>
<evidence type="ECO:0000256" key="3">
    <source>
        <dbReference type="ARBA" id="ARBA00022448"/>
    </source>
</evidence>
<reference evidence="6 8" key="1">
    <citation type="submission" date="2018-04" db="EMBL/GenBank/DDBJ databases">
        <title>Brenneria corticis sp.nov.</title>
        <authorList>
            <person name="Li Y."/>
        </authorList>
    </citation>
    <scope>NUCLEOTIDE SEQUENCE [LARGE SCALE GENOMIC DNA]</scope>
    <source>
        <strain evidence="6 8">LMG 2694</strain>
    </source>
</reference>
<dbReference type="Pfam" id="PF03480">
    <property type="entry name" value="DctP"/>
    <property type="match status" value="1"/>
</dbReference>
<accession>A0A2U1USZ3</accession>
<dbReference type="EMBL" id="CP034036">
    <property type="protein sequence ID" value="QCR04826.1"/>
    <property type="molecule type" value="Genomic_DNA"/>
</dbReference>
<evidence type="ECO:0000313" key="6">
    <source>
        <dbReference type="EMBL" id="PWC24751.1"/>
    </source>
</evidence>
<dbReference type="EMBL" id="QDKK01000010">
    <property type="protein sequence ID" value="PWC24751.1"/>
    <property type="molecule type" value="Genomic_DNA"/>
</dbReference>
<proteinExistence type="inferred from homology"/>
<dbReference type="AlphaFoldDB" id="A0A2U1USZ3"/>
<dbReference type="Proteomes" id="UP000295985">
    <property type="component" value="Unassembled WGS sequence"/>
</dbReference>
<reference evidence="7 9" key="2">
    <citation type="submission" date="2018-11" db="EMBL/GenBank/DDBJ databases">
        <title>Genome sequences of Brenneria nigrifluens and Brenneria rubrifaciens.</title>
        <authorList>
            <person name="Poret-Peterson A.T."/>
            <person name="McClean A.E."/>
            <person name="Kluepfel D.A."/>
        </authorList>
    </citation>
    <scope>NUCLEOTIDE SEQUENCE [LARGE SCALE GENOMIC DNA]</scope>
    <source>
        <strain evidence="7 9">ATCC 13028</strain>
    </source>
</reference>
<dbReference type="CDD" id="cd13676">
    <property type="entry name" value="PBP2_TRAP_DctP2_like"/>
    <property type="match status" value="1"/>
</dbReference>
<dbReference type="PIRSF" id="PIRSF006470">
    <property type="entry name" value="DctB"/>
    <property type="match status" value="1"/>
</dbReference>
<keyword evidence="3" id="KW-0813">Transport</keyword>
<dbReference type="InterPro" id="IPR038404">
    <property type="entry name" value="TRAP_DctP_sf"/>
</dbReference>
<keyword evidence="4 5" id="KW-0732">Signal</keyword>
<sequence length="324" mass="36090">MKSNHKVAALIASALLFSWHANAIELKLGHVLPTSHNWNIAASGFADDVQKQTDGRVSIKLFPNGQLGNEKNLVEGLQIGSLQAGIIGCGSLQPIDAKFGIVELPYSWPNRQAAYAAYDGELGNKLETLAEKYRLKILSWWENGYRHVTNNRAPIAGPDDLAGLKIRVTPDKMRLDSFTALGASPAPLAFGELYSALQQRVFDAQENPLSIIDSSSLFEVQKYLSLTGHVWAPACLVMSESSWKRISPQDQATLQALADKWRDEQRRMTRQDDKDLIGKLQEKGMQINEVDPKPFAARVQSVWQTYQQVFGPELIDEVKRYSAQ</sequence>
<dbReference type="InterPro" id="IPR004682">
    <property type="entry name" value="TRAP_DctP"/>
</dbReference>
<evidence type="ECO:0000313" key="9">
    <source>
        <dbReference type="Proteomes" id="UP000303847"/>
    </source>
</evidence>
<comment type="similarity">
    <text evidence="2">Belongs to the bacterial solute-binding protein 7 family.</text>
</comment>
<dbReference type="Gene3D" id="3.40.190.170">
    <property type="entry name" value="Bacterial extracellular solute-binding protein, family 7"/>
    <property type="match status" value="1"/>
</dbReference>
<evidence type="ECO:0000256" key="2">
    <source>
        <dbReference type="ARBA" id="ARBA00009023"/>
    </source>
</evidence>
<feature type="signal peptide" evidence="5">
    <location>
        <begin position="1"/>
        <end position="23"/>
    </location>
</feature>
<comment type="subcellular location">
    <subcellularLocation>
        <location evidence="1">Cell envelope</location>
    </subcellularLocation>
</comment>
<dbReference type="PANTHER" id="PTHR33376">
    <property type="match status" value="1"/>
</dbReference>
<organism evidence="6 8">
    <name type="scientific">Brenneria nigrifluens DSM 30175 = ATCC 13028</name>
    <dbReference type="NCBI Taxonomy" id="1121120"/>
    <lineage>
        <taxon>Bacteria</taxon>
        <taxon>Pseudomonadati</taxon>
        <taxon>Pseudomonadota</taxon>
        <taxon>Gammaproteobacteria</taxon>
        <taxon>Enterobacterales</taxon>
        <taxon>Pectobacteriaceae</taxon>
        <taxon>Brenneria</taxon>
    </lineage>
</organism>
<evidence type="ECO:0000313" key="8">
    <source>
        <dbReference type="Proteomes" id="UP000295985"/>
    </source>
</evidence>
<feature type="chain" id="PRO_5015508511" evidence="5">
    <location>
        <begin position="24"/>
        <end position="324"/>
    </location>
</feature>